<accession>A0ABQ4BVB0</accession>
<dbReference type="EMBL" id="BONC01000001">
    <property type="protein sequence ID" value="GIF54101.1"/>
    <property type="molecule type" value="Genomic_DNA"/>
</dbReference>
<proteinExistence type="predicted"/>
<organism evidence="1 2">
    <name type="scientific">Asanoa iriomotensis</name>
    <dbReference type="NCBI Taxonomy" id="234613"/>
    <lineage>
        <taxon>Bacteria</taxon>
        <taxon>Bacillati</taxon>
        <taxon>Actinomycetota</taxon>
        <taxon>Actinomycetes</taxon>
        <taxon>Micromonosporales</taxon>
        <taxon>Micromonosporaceae</taxon>
        <taxon>Asanoa</taxon>
    </lineage>
</organism>
<dbReference type="InterPro" id="IPR019734">
    <property type="entry name" value="TPR_rpt"/>
</dbReference>
<dbReference type="SMART" id="SM00028">
    <property type="entry name" value="TPR"/>
    <property type="match status" value="5"/>
</dbReference>
<protein>
    <recommendedName>
        <fullName evidence="3">Tetratricopeptide repeat protein</fullName>
    </recommendedName>
</protein>
<gene>
    <name evidence="1" type="ORF">Air01nite_01960</name>
</gene>
<dbReference type="SUPFAM" id="SSF52540">
    <property type="entry name" value="P-loop containing nucleoside triphosphate hydrolases"/>
    <property type="match status" value="1"/>
</dbReference>
<dbReference type="Gene3D" id="3.40.50.300">
    <property type="entry name" value="P-loop containing nucleotide triphosphate hydrolases"/>
    <property type="match status" value="1"/>
</dbReference>
<dbReference type="PRINTS" id="PR00364">
    <property type="entry name" value="DISEASERSIST"/>
</dbReference>
<evidence type="ECO:0000313" key="2">
    <source>
        <dbReference type="Proteomes" id="UP000624325"/>
    </source>
</evidence>
<dbReference type="Gene3D" id="1.25.40.10">
    <property type="entry name" value="Tetratricopeptide repeat domain"/>
    <property type="match status" value="1"/>
</dbReference>
<keyword evidence="2" id="KW-1185">Reference proteome</keyword>
<dbReference type="Pfam" id="PF13424">
    <property type="entry name" value="TPR_12"/>
    <property type="match status" value="2"/>
</dbReference>
<evidence type="ECO:0008006" key="3">
    <source>
        <dbReference type="Google" id="ProtNLM"/>
    </source>
</evidence>
<name>A0ABQ4BVB0_9ACTN</name>
<reference evidence="1 2" key="1">
    <citation type="submission" date="2021-01" db="EMBL/GenBank/DDBJ databases">
        <title>Whole genome shotgun sequence of Asanoa iriomotensis NBRC 100142.</title>
        <authorList>
            <person name="Komaki H."/>
            <person name="Tamura T."/>
        </authorList>
    </citation>
    <scope>NUCLEOTIDE SEQUENCE [LARGE SCALE GENOMIC DNA]</scope>
    <source>
        <strain evidence="1 2">NBRC 100142</strain>
    </source>
</reference>
<dbReference type="PANTHER" id="PTHR47691:SF3">
    <property type="entry name" value="HTH-TYPE TRANSCRIPTIONAL REGULATOR RV0890C-RELATED"/>
    <property type="match status" value="1"/>
</dbReference>
<evidence type="ECO:0000313" key="1">
    <source>
        <dbReference type="EMBL" id="GIF54101.1"/>
    </source>
</evidence>
<comment type="caution">
    <text evidence="1">The sequence shown here is derived from an EMBL/GenBank/DDBJ whole genome shotgun (WGS) entry which is preliminary data.</text>
</comment>
<dbReference type="Pfam" id="PF13560">
    <property type="entry name" value="HTH_31"/>
    <property type="match status" value="1"/>
</dbReference>
<dbReference type="PANTHER" id="PTHR47691">
    <property type="entry name" value="REGULATOR-RELATED"/>
    <property type="match status" value="1"/>
</dbReference>
<dbReference type="InterPro" id="IPR011990">
    <property type="entry name" value="TPR-like_helical_dom_sf"/>
</dbReference>
<sequence length="764" mass="80746">MQALDPRAVTTVEEFVVLLRRVRDRSGLSYRTIAKRAELAGAVLPASTLATMLTRRTLPRRELVSAVLAACEVPPGAIRHWLDVWGRLAERADDASADEEDGGAAIGPVPFQLPPPPPALVGRGAELDLLAAGLAEPPGAWLLTGAGGVGKSALAVLSAHRAGGRYPGGCLYVDLRGASAEGAPSEPYDVLLGFLRALGVRMAPGTVDEASALFRSITADRAMLVVLDNAGSAAQVRPLLPSGPRSTTLVTSRWRLPDLDVTGRLAVEPLPAAGGRALLAHLCGAGRVTAEAAAAADIVRLCGGSPLALRIVGARAASRQVPGTLGVLAQHLGDDARHLDALEVGDLSVRAGLRVGYRSLVDVDATAATLFRLAAVPDWIELSVDACAVMLDAPAVTVDRALDLLIDAHLVEGTAPGRFRYHDSVRIFARELAAASDPADAQLAARSRLVSVMFSAAAGAARTLFPHDTLPYGELGATPQRLIRADATTAEAWQWLELERVNLRMLAGQELAAGNCLPAIRDLGVAVAKYLDYAGHFVDQARLGQIAIDAARRLGDRSGTAQALNMLAIAMLRHERRGEGIALLDQALVIRRELGDRAGEAACLNNLGNAHRDDGDLDAALGCLQQSLALRKELSDRYKTGSALDNIGIVLRRMGRYQEALDHHRAGLAITRELDDRLREALVLTNLAETEHLAGQPRQALGHAEQALSISRELHHDRGRGLALQVMGDVWTTLGQPARGRACHDEAAELLHEPAIGAPTPIAG</sequence>
<dbReference type="InterPro" id="IPR027417">
    <property type="entry name" value="P-loop_NTPase"/>
</dbReference>
<dbReference type="SUPFAM" id="SSF48452">
    <property type="entry name" value="TPR-like"/>
    <property type="match status" value="1"/>
</dbReference>
<dbReference type="Proteomes" id="UP000624325">
    <property type="component" value="Unassembled WGS sequence"/>
</dbReference>